<dbReference type="Proteomes" id="UP000000488">
    <property type="component" value="Chromosome"/>
</dbReference>
<dbReference type="STRING" id="483219.LILAB_03925"/>
<evidence type="ECO:0000313" key="1">
    <source>
        <dbReference type="EMBL" id="AEI62710.1"/>
    </source>
</evidence>
<accession>F8CKP5</accession>
<protein>
    <recommendedName>
        <fullName evidence="3">Beta-ketoacyl synthase N-terminal domain-containing protein</fullName>
    </recommendedName>
</protein>
<dbReference type="SUPFAM" id="SSF53901">
    <property type="entry name" value="Thiolase-like"/>
    <property type="match status" value="1"/>
</dbReference>
<evidence type="ECO:0008006" key="3">
    <source>
        <dbReference type="Google" id="ProtNLM"/>
    </source>
</evidence>
<dbReference type="AlphaFoldDB" id="F8CKP5"/>
<dbReference type="eggNOG" id="COG0304">
    <property type="taxonomic scope" value="Bacteria"/>
</dbReference>
<dbReference type="EMBL" id="CP002830">
    <property type="protein sequence ID" value="AEI62710.1"/>
    <property type="molecule type" value="Genomic_DNA"/>
</dbReference>
<dbReference type="KEGG" id="mfu:LILAB_03925"/>
<dbReference type="GO" id="GO:0016746">
    <property type="term" value="F:acyltransferase activity"/>
    <property type="evidence" value="ECO:0007669"/>
    <property type="project" value="InterPro"/>
</dbReference>
<name>F8CKP5_MYXFH</name>
<dbReference type="InterPro" id="IPR016039">
    <property type="entry name" value="Thiolase-like"/>
</dbReference>
<reference evidence="1 2" key="1">
    <citation type="journal article" date="2011" name="J. Bacteriol.">
        <title>Genome sequence of the halotolerant marine bacterium Myxococcus fulvus HW-1.</title>
        <authorList>
            <person name="Li Z.F."/>
            <person name="Li X."/>
            <person name="Liu H."/>
            <person name="Liu X."/>
            <person name="Han K."/>
            <person name="Wu Z.H."/>
            <person name="Hu W."/>
            <person name="Li F.F."/>
            <person name="Li Y.Z."/>
        </authorList>
    </citation>
    <scope>NUCLEOTIDE SEQUENCE [LARGE SCALE GENOMIC DNA]</scope>
    <source>
        <strain evidence="2">ATCC BAA-855 / HW-1</strain>
    </source>
</reference>
<proteinExistence type="predicted"/>
<dbReference type="HOGENOM" id="CLU_063022_1_0_7"/>
<dbReference type="Gene3D" id="3.40.47.10">
    <property type="match status" value="1"/>
</dbReference>
<evidence type="ECO:0000313" key="2">
    <source>
        <dbReference type="Proteomes" id="UP000000488"/>
    </source>
</evidence>
<sequence length="375" mass="40692">MVSSLGFDVVTNCAAQRAGLTWRHPLTQAVAYDEAELEAPVSGAPIEGFTNGFIQSGTWVRMAVTALEDLVDYGQLPGREDARFWQTTGVAWVLPPLLFERFFWPEPEVPALLETYCADLLARLTQLPLQMIPGGFIPSGPHGVATAVQRAEALFTRGRMERVLILGTDSWLDRPSINLLVREGRLKTSERPVGLCPSESAACVLVERAMHAEQRGARAESRILAAAVQDAPEAPPEEGEEDAPVLSRSQWAPEWGRKLAMTVQRTLEAAGVREPFRGDILVDLNGEEWRARVWGHAQQLLQEQVDFSGSRLVIPAIAFGDVGAASGVVSLCVATRSYVRGYASAHRTLICSVSDEGGTGAVLTEALSRKPSQAP</sequence>
<gene>
    <name evidence="1" type="ordered locus">LILAB_03925</name>
</gene>
<organism evidence="1 2">
    <name type="scientific">Myxococcus fulvus (strain ATCC BAA-855 / HW-1)</name>
    <dbReference type="NCBI Taxonomy" id="483219"/>
    <lineage>
        <taxon>Bacteria</taxon>
        <taxon>Pseudomonadati</taxon>
        <taxon>Myxococcota</taxon>
        <taxon>Myxococcia</taxon>
        <taxon>Myxococcales</taxon>
        <taxon>Cystobacterineae</taxon>
        <taxon>Myxococcaceae</taxon>
        <taxon>Myxococcus</taxon>
    </lineage>
</organism>